<dbReference type="GO" id="GO:0004252">
    <property type="term" value="F:serine-type endopeptidase activity"/>
    <property type="evidence" value="ECO:0007669"/>
    <property type="project" value="UniProtKB-UniRule"/>
</dbReference>
<keyword evidence="4 6" id="KW-0720">Serine protease</keyword>
<dbReference type="BioCyc" id="SCEL448385:SCE_RS39420-MONOMER"/>
<dbReference type="AlphaFoldDB" id="A9FA46"/>
<reference evidence="9 10" key="1">
    <citation type="journal article" date="2007" name="Nat. Biotechnol.">
        <title>Complete genome sequence of the myxobacterium Sorangium cellulosum.</title>
        <authorList>
            <person name="Schneiker S."/>
            <person name="Perlova O."/>
            <person name="Kaiser O."/>
            <person name="Gerth K."/>
            <person name="Alici A."/>
            <person name="Altmeyer M.O."/>
            <person name="Bartels D."/>
            <person name="Bekel T."/>
            <person name="Beyer S."/>
            <person name="Bode E."/>
            <person name="Bode H.B."/>
            <person name="Bolten C.J."/>
            <person name="Choudhuri J.V."/>
            <person name="Doss S."/>
            <person name="Elnakady Y.A."/>
            <person name="Frank B."/>
            <person name="Gaigalat L."/>
            <person name="Goesmann A."/>
            <person name="Groeger C."/>
            <person name="Gross F."/>
            <person name="Jelsbak L."/>
            <person name="Jelsbak L."/>
            <person name="Kalinowski J."/>
            <person name="Kegler C."/>
            <person name="Knauber T."/>
            <person name="Konietzny S."/>
            <person name="Kopp M."/>
            <person name="Krause L."/>
            <person name="Krug D."/>
            <person name="Linke B."/>
            <person name="Mahmud T."/>
            <person name="Martinez-Arias R."/>
            <person name="McHardy A.C."/>
            <person name="Merai M."/>
            <person name="Meyer F."/>
            <person name="Mormann S."/>
            <person name="Munoz-Dorado J."/>
            <person name="Perez J."/>
            <person name="Pradella S."/>
            <person name="Rachid S."/>
            <person name="Raddatz G."/>
            <person name="Rosenau F."/>
            <person name="Rueckert C."/>
            <person name="Sasse F."/>
            <person name="Scharfe M."/>
            <person name="Schuster S.C."/>
            <person name="Suen G."/>
            <person name="Treuner-Lange A."/>
            <person name="Velicer G.J."/>
            <person name="Vorholter F.-J."/>
            <person name="Weissman K.J."/>
            <person name="Welch R.D."/>
            <person name="Wenzel S.C."/>
            <person name="Whitworth D.E."/>
            <person name="Wilhelm S."/>
            <person name="Wittmann C."/>
            <person name="Bloecker H."/>
            <person name="Puehler A."/>
            <person name="Mueller R."/>
        </authorList>
    </citation>
    <scope>NUCLEOTIDE SEQUENCE [LARGE SCALE GENOMIC DNA]</scope>
    <source>
        <strain evidence="10">So ce56</strain>
    </source>
</reference>
<comment type="similarity">
    <text evidence="1 6">Belongs to the peptidase S8 family.</text>
</comment>
<feature type="active site" description="Charge relay system" evidence="5 6">
    <location>
        <position position="113"/>
    </location>
</feature>
<dbReference type="PANTHER" id="PTHR43806">
    <property type="entry name" value="PEPTIDASE S8"/>
    <property type="match status" value="1"/>
</dbReference>
<evidence type="ECO:0000259" key="8">
    <source>
        <dbReference type="Pfam" id="PF00082"/>
    </source>
</evidence>
<proteinExistence type="inferred from homology"/>
<dbReference type="PANTHER" id="PTHR43806:SF11">
    <property type="entry name" value="CEREVISIN-RELATED"/>
    <property type="match status" value="1"/>
</dbReference>
<dbReference type="SUPFAM" id="SSF52743">
    <property type="entry name" value="Subtilisin-like"/>
    <property type="match status" value="1"/>
</dbReference>
<name>A9FA46_SORC5</name>
<keyword evidence="10" id="KW-1185">Reference proteome</keyword>
<feature type="compositionally biased region" description="Basic and acidic residues" evidence="7">
    <location>
        <begin position="14"/>
        <end position="23"/>
    </location>
</feature>
<dbReference type="PRINTS" id="PR00723">
    <property type="entry name" value="SUBTILISIN"/>
</dbReference>
<feature type="active site" description="Charge relay system" evidence="5 6">
    <location>
        <position position="350"/>
    </location>
</feature>
<feature type="region of interest" description="Disordered" evidence="7">
    <location>
        <begin position="1"/>
        <end position="26"/>
    </location>
</feature>
<dbReference type="HOGENOM" id="CLU_739445_0_0_7"/>
<evidence type="ECO:0000256" key="5">
    <source>
        <dbReference type="PIRSR" id="PIRSR615500-1"/>
    </source>
</evidence>
<evidence type="ECO:0000313" key="9">
    <source>
        <dbReference type="EMBL" id="CAN97865.1"/>
    </source>
</evidence>
<evidence type="ECO:0000256" key="2">
    <source>
        <dbReference type="ARBA" id="ARBA00022670"/>
    </source>
</evidence>
<feature type="active site" description="Charge relay system" evidence="5 6">
    <location>
        <position position="72"/>
    </location>
</feature>
<organism evidence="9 10">
    <name type="scientific">Sorangium cellulosum (strain So ce56)</name>
    <name type="common">Polyangium cellulosum (strain So ce56)</name>
    <dbReference type="NCBI Taxonomy" id="448385"/>
    <lineage>
        <taxon>Bacteria</taxon>
        <taxon>Pseudomonadati</taxon>
        <taxon>Myxococcota</taxon>
        <taxon>Polyangia</taxon>
        <taxon>Polyangiales</taxon>
        <taxon>Polyangiaceae</taxon>
        <taxon>Sorangium</taxon>
    </lineage>
</organism>
<evidence type="ECO:0000256" key="1">
    <source>
        <dbReference type="ARBA" id="ARBA00011073"/>
    </source>
</evidence>
<dbReference type="eggNOG" id="COG1404">
    <property type="taxonomic scope" value="Bacteria"/>
</dbReference>
<keyword evidence="3 6" id="KW-0378">Hydrolase</keyword>
<dbReference type="Gene3D" id="3.40.50.200">
    <property type="entry name" value="Peptidase S8/S53 domain"/>
    <property type="match status" value="1"/>
</dbReference>
<evidence type="ECO:0000256" key="4">
    <source>
        <dbReference type="ARBA" id="ARBA00022825"/>
    </source>
</evidence>
<keyword evidence="2 6" id="KW-0645">Protease</keyword>
<dbReference type="STRING" id="448385.sce7696"/>
<dbReference type="GO" id="GO:0006508">
    <property type="term" value="P:proteolysis"/>
    <property type="evidence" value="ECO:0007669"/>
    <property type="project" value="UniProtKB-KW"/>
</dbReference>
<dbReference type="KEGG" id="scl:sce7696"/>
<accession>A9FA46</accession>
<evidence type="ECO:0000256" key="3">
    <source>
        <dbReference type="ARBA" id="ARBA00022801"/>
    </source>
</evidence>
<dbReference type="InterPro" id="IPR050131">
    <property type="entry name" value="Peptidase_S8_subtilisin-like"/>
</dbReference>
<dbReference type="Pfam" id="PF00082">
    <property type="entry name" value="Peptidase_S8"/>
    <property type="match status" value="1"/>
</dbReference>
<dbReference type="InterPro" id="IPR000209">
    <property type="entry name" value="Peptidase_S8/S53_dom"/>
</dbReference>
<dbReference type="EMBL" id="AM746676">
    <property type="protein sequence ID" value="CAN97865.1"/>
    <property type="molecule type" value="Genomic_DNA"/>
</dbReference>
<dbReference type="PROSITE" id="PS51892">
    <property type="entry name" value="SUBTILASE"/>
    <property type="match status" value="1"/>
</dbReference>
<sequence>MGSRAEPSAQHASRTSERARAEFPHAQAAKRWNSVLPMPPSDLDPRRILPIADRLHADPGYAGRGVTIAFLDSGFYAHPDLTTPRNRVLAYHDLFAPEAGPSALERGDASSWHGMMTSVVAAGNGALSDGRFRGLAWEANLVLVKVGFAHRIVHDDIRRGIEWVIAHHEQHGIRVLNISCGGDYEESYLTGSLSRAADDATRHGIVVVAAAGNAGHDPGHRVLPPASAPSVIAVGGLDDGGAGEQTWNYHSSYGLTLDGLQKPELIAPAIWLAAPILPGTPTAAQAQLLSLLDRARDEELPRLLVEHACVDPDLDAIAGREPYLVRQLAAAKLRDQKVISGHYKHVDGTSFAAPIVSSVVAQMLEANPRLSPQQCRRILMKTARGLPGIAPERQGFGVVQPRAAVAAARAAA</sequence>
<gene>
    <name evidence="9" type="ordered locus">sce7696</name>
</gene>
<feature type="domain" description="Peptidase S8/S53" evidence="8">
    <location>
        <begin position="63"/>
        <end position="397"/>
    </location>
</feature>
<evidence type="ECO:0000256" key="6">
    <source>
        <dbReference type="PROSITE-ProRule" id="PRU01240"/>
    </source>
</evidence>
<evidence type="ECO:0000313" key="10">
    <source>
        <dbReference type="Proteomes" id="UP000002139"/>
    </source>
</evidence>
<dbReference type="InterPro" id="IPR036852">
    <property type="entry name" value="Peptidase_S8/S53_dom_sf"/>
</dbReference>
<protein>
    <submittedName>
        <fullName evidence="9">Predicted subtilisin like protease</fullName>
    </submittedName>
</protein>
<dbReference type="PROSITE" id="PS00136">
    <property type="entry name" value="SUBTILASE_ASP"/>
    <property type="match status" value="1"/>
</dbReference>
<evidence type="ECO:0000256" key="7">
    <source>
        <dbReference type="SAM" id="MobiDB-lite"/>
    </source>
</evidence>
<dbReference type="InterPro" id="IPR023827">
    <property type="entry name" value="Peptidase_S8_Asp-AS"/>
</dbReference>
<dbReference type="InterPro" id="IPR015500">
    <property type="entry name" value="Peptidase_S8_subtilisin-rel"/>
</dbReference>
<dbReference type="Proteomes" id="UP000002139">
    <property type="component" value="Chromosome"/>
</dbReference>